<dbReference type="InterPro" id="IPR017853">
    <property type="entry name" value="GH"/>
</dbReference>
<dbReference type="SUPFAM" id="SSF51445">
    <property type="entry name" value="(Trans)glycosidases"/>
    <property type="match status" value="1"/>
</dbReference>
<dbReference type="Pfam" id="PF01120">
    <property type="entry name" value="Alpha_L_fucos"/>
    <property type="match status" value="2"/>
</dbReference>
<dbReference type="PRINTS" id="PR00741">
    <property type="entry name" value="GLHYDRLASE29"/>
</dbReference>
<keyword evidence="9" id="KW-1185">Reference proteome</keyword>
<dbReference type="GO" id="GO:0004560">
    <property type="term" value="F:alpha-L-fucosidase activity"/>
    <property type="evidence" value="ECO:0007669"/>
    <property type="project" value="InterPro"/>
</dbReference>
<dbReference type="PIRSF" id="PIRSF001092">
    <property type="entry name" value="Alpha-L-fucosidase"/>
    <property type="match status" value="1"/>
</dbReference>
<dbReference type="Gene3D" id="3.20.20.80">
    <property type="entry name" value="Glycosidases"/>
    <property type="match status" value="1"/>
</dbReference>
<dbReference type="GO" id="GO:0005764">
    <property type="term" value="C:lysosome"/>
    <property type="evidence" value="ECO:0007669"/>
    <property type="project" value="TreeGrafter"/>
</dbReference>
<dbReference type="PANTHER" id="PTHR10030:SF37">
    <property type="entry name" value="ALPHA-L-FUCOSIDASE-RELATED"/>
    <property type="match status" value="1"/>
</dbReference>
<evidence type="ECO:0000256" key="2">
    <source>
        <dbReference type="ARBA" id="ARBA00007951"/>
    </source>
</evidence>
<evidence type="ECO:0000256" key="1">
    <source>
        <dbReference type="ARBA" id="ARBA00004071"/>
    </source>
</evidence>
<keyword evidence="4" id="KW-0732">Signal</keyword>
<dbReference type="InterPro" id="IPR016286">
    <property type="entry name" value="FUC_metazoa-typ"/>
</dbReference>
<comment type="similarity">
    <text evidence="2">Belongs to the glycosyl hydrolase 29 family.</text>
</comment>
<dbReference type="Proteomes" id="UP000554965">
    <property type="component" value="Unassembled WGS sequence"/>
</dbReference>
<comment type="caution">
    <text evidence="8">The sequence shown here is derived from an EMBL/GenBank/DDBJ whole genome shotgun (WGS) entry which is preliminary data.</text>
</comment>
<dbReference type="InterPro" id="IPR057739">
    <property type="entry name" value="Glyco_hydro_29_N"/>
</dbReference>
<dbReference type="SMART" id="SM00812">
    <property type="entry name" value="Alpha_L_fucos"/>
    <property type="match status" value="1"/>
</dbReference>
<name>A0A7Z7NA75_9MYCO</name>
<dbReference type="InterPro" id="IPR013780">
    <property type="entry name" value="Glyco_hydro_b"/>
</dbReference>
<dbReference type="EC" id="3.2.1.51" evidence="3"/>
<keyword evidence="5" id="KW-0378">Hydrolase</keyword>
<dbReference type="GO" id="GO:0016139">
    <property type="term" value="P:glycoside catabolic process"/>
    <property type="evidence" value="ECO:0007669"/>
    <property type="project" value="TreeGrafter"/>
</dbReference>
<reference evidence="8 9" key="1">
    <citation type="submission" date="2017-10" db="EMBL/GenBank/DDBJ databases">
        <authorList>
            <consortium name="Urmite Genomes"/>
        </authorList>
    </citation>
    <scope>NUCLEOTIDE SEQUENCE [LARGE SCALE GENOMIC DNA]</scope>
    <source>
        <strain evidence="8 9">FB-527</strain>
    </source>
</reference>
<keyword evidence="6" id="KW-0326">Glycosidase</keyword>
<organism evidence="8 9">
    <name type="scientific">Mycobacterium simulans</name>
    <dbReference type="NCBI Taxonomy" id="627089"/>
    <lineage>
        <taxon>Bacteria</taxon>
        <taxon>Bacillati</taxon>
        <taxon>Actinomycetota</taxon>
        <taxon>Actinomycetes</taxon>
        <taxon>Mycobacteriales</taxon>
        <taxon>Mycobacteriaceae</taxon>
        <taxon>Mycobacterium</taxon>
    </lineage>
</organism>
<feature type="domain" description="Glycoside hydrolase family 29 N-terminal" evidence="7">
    <location>
        <begin position="9"/>
        <end position="257"/>
    </location>
</feature>
<evidence type="ECO:0000313" key="8">
    <source>
        <dbReference type="EMBL" id="SOJ55556.1"/>
    </source>
</evidence>
<evidence type="ECO:0000259" key="7">
    <source>
        <dbReference type="Pfam" id="PF01120"/>
    </source>
</evidence>
<dbReference type="AlphaFoldDB" id="A0A7Z7NA75"/>
<accession>A0A7Z7NA75</accession>
<dbReference type="Gene3D" id="2.60.40.1180">
    <property type="entry name" value="Golgi alpha-mannosidase II"/>
    <property type="match status" value="1"/>
</dbReference>
<protein>
    <recommendedName>
        <fullName evidence="3">alpha-L-fucosidase</fullName>
        <ecNumber evidence="3">3.2.1.51</ecNumber>
    </recommendedName>
</protein>
<feature type="domain" description="Glycoside hydrolase family 29 N-terminal" evidence="7">
    <location>
        <begin position="295"/>
        <end position="390"/>
    </location>
</feature>
<proteinExistence type="inferred from homology"/>
<comment type="function">
    <text evidence="1">Alpha-L-fucosidase is responsible for hydrolyzing the alpha-1,6-linked fucose joined to the reducing-end N-acetylglucosamine of the carbohydrate moieties of glycoproteins.</text>
</comment>
<dbReference type="PANTHER" id="PTHR10030">
    <property type="entry name" value="ALPHA-L-FUCOSIDASE"/>
    <property type="match status" value="1"/>
</dbReference>
<dbReference type="GO" id="GO:0006004">
    <property type="term" value="P:fucose metabolic process"/>
    <property type="evidence" value="ECO:0007669"/>
    <property type="project" value="InterPro"/>
</dbReference>
<evidence type="ECO:0000256" key="6">
    <source>
        <dbReference type="ARBA" id="ARBA00023295"/>
    </source>
</evidence>
<dbReference type="InterPro" id="IPR000933">
    <property type="entry name" value="Glyco_hydro_29"/>
</dbReference>
<evidence type="ECO:0000256" key="5">
    <source>
        <dbReference type="ARBA" id="ARBA00022801"/>
    </source>
</evidence>
<dbReference type="EMBL" id="OCTY01000002">
    <property type="protein sequence ID" value="SOJ55556.1"/>
    <property type="molecule type" value="Genomic_DNA"/>
</dbReference>
<dbReference type="RefSeq" id="WP_186243381.1">
    <property type="nucleotide sequence ID" value="NZ_OCTY01000002.1"/>
</dbReference>
<evidence type="ECO:0000256" key="4">
    <source>
        <dbReference type="ARBA" id="ARBA00022729"/>
    </source>
</evidence>
<sequence length="505" mass="56697">MKSLRGVKHSFDARPVPQWFEDAKYGIFIHWGLYSGPGWAPLEADIQELVATRGPAYWLKHNPYAEWYQNTIQIAGSPSQRHHLETYGPDFRYDDFKPMFNGAARQFDPASWADLFVRAHARYVVLTTKHHDGFTLWPSRHSNPHKDSWHADRDLVGDLTTAVRDRDLKMGLYYSGGYDWTFNPAPITDFAGMAGSLVQTDEYTRYANDHVRELVDRYQPSVLWNDIGYPPQADLAELFAYYYTRVPDGVINDRWAQLRLPAGGGTRPLLMRGLSLASAVWKYLPDRVKVLEFPTGFHYDFRTPEYAQYDAIKPYKWESTRGVGHSFGNNRLEGPDEMLSLAGLARSFADLVSKNGNLLLGIGPYPDGTIPELQAKLLADFGGWLDVTGEAYFGTRPWVRAETTATDGTQVRFTQSDDAVYATLLQAPGERRIGIPGVSGGPDTKVELLGGGVLEHKHTDDRIVVTVPDALDVWPAYALKITPKPRGIRGESKAARQTFRGAPDA</sequence>
<evidence type="ECO:0000313" key="9">
    <source>
        <dbReference type="Proteomes" id="UP000554965"/>
    </source>
</evidence>
<gene>
    <name evidence="8" type="ORF">MSIMFB_03038</name>
</gene>
<evidence type="ECO:0000256" key="3">
    <source>
        <dbReference type="ARBA" id="ARBA00012662"/>
    </source>
</evidence>